<evidence type="ECO:0000313" key="3">
    <source>
        <dbReference type="Proteomes" id="UP000034182"/>
    </source>
</evidence>
<evidence type="ECO:0000313" key="2">
    <source>
        <dbReference type="EMBL" id="KKY26661.1"/>
    </source>
</evidence>
<dbReference type="SUPFAM" id="SSF50978">
    <property type="entry name" value="WD40 repeat-like"/>
    <property type="match status" value="2"/>
</dbReference>
<dbReference type="InterPro" id="IPR036322">
    <property type="entry name" value="WD40_repeat_dom_sf"/>
</dbReference>
<dbReference type="Pfam" id="PF00400">
    <property type="entry name" value="WD40"/>
    <property type="match status" value="1"/>
</dbReference>
<dbReference type="Gene3D" id="2.130.10.10">
    <property type="entry name" value="YVTN repeat-like/Quinoprotein amine dehydrogenase"/>
    <property type="match status" value="2"/>
</dbReference>
<dbReference type="GO" id="GO:0032040">
    <property type="term" value="C:small-subunit processome"/>
    <property type="evidence" value="ECO:0007669"/>
    <property type="project" value="TreeGrafter"/>
</dbReference>
<name>A0A0G2EX45_9PEZI</name>
<proteinExistence type="predicted"/>
<feature type="region of interest" description="Disordered" evidence="1">
    <location>
        <begin position="763"/>
        <end position="788"/>
    </location>
</feature>
<dbReference type="AlphaFoldDB" id="A0A0G2EX45"/>
<dbReference type="GO" id="GO:0034455">
    <property type="term" value="C:t-UTP complex"/>
    <property type="evidence" value="ECO:0007669"/>
    <property type="project" value="TreeGrafter"/>
</dbReference>
<feature type="compositionally biased region" description="Acidic residues" evidence="1">
    <location>
        <begin position="602"/>
        <end position="611"/>
    </location>
</feature>
<comment type="caution">
    <text evidence="2">The sequence shown here is derived from an EMBL/GenBank/DDBJ whole genome shotgun (WGS) entry which is preliminary data.</text>
</comment>
<gene>
    <name evidence="2" type="ORF">UCDDS831_g01321</name>
</gene>
<dbReference type="GO" id="GO:0003723">
    <property type="term" value="F:RNA binding"/>
    <property type="evidence" value="ECO:0007669"/>
    <property type="project" value="TreeGrafter"/>
</dbReference>
<keyword evidence="2" id="KW-0687">Ribonucleoprotein</keyword>
<organism evidence="2 3">
    <name type="scientific">Diplodia seriata</name>
    <dbReference type="NCBI Taxonomy" id="420778"/>
    <lineage>
        <taxon>Eukaryota</taxon>
        <taxon>Fungi</taxon>
        <taxon>Dikarya</taxon>
        <taxon>Ascomycota</taxon>
        <taxon>Pezizomycotina</taxon>
        <taxon>Dothideomycetes</taxon>
        <taxon>Dothideomycetes incertae sedis</taxon>
        <taxon>Botryosphaeriales</taxon>
        <taxon>Botryosphaeriaceae</taxon>
        <taxon>Diplodia</taxon>
    </lineage>
</organism>
<dbReference type="GO" id="GO:0000462">
    <property type="term" value="P:maturation of SSU-rRNA from tricistronic rRNA transcript (SSU-rRNA, 5.8S rRNA, LSU-rRNA)"/>
    <property type="evidence" value="ECO:0007669"/>
    <property type="project" value="InterPro"/>
</dbReference>
<feature type="region of interest" description="Disordered" evidence="1">
    <location>
        <begin position="586"/>
        <end position="612"/>
    </location>
</feature>
<accession>A0A0G2EX45</accession>
<sequence>MVKGNFWNVVPALEPAKSARRDIQARQQSTLNTMDIHRSRFVPYPASAINALAFSYSDSKDTSKGAGNVRLAIGRANGNIEVWNPGKDGEWIHEITLSGGKDRSVEGLAWIQEPDEEDGEFTSVGRLRLFSIGYSSTVTEWDLVTGLPLRHSSGNHSEVWCLAAQPRWRAGQKAVREGEFRGQNLVAGCADGTLAVLSTDENDLRFSRFLSRPTAKKARVLSVTYQNRDIVVAGFADSAIRVFDSRNGQLLRNVTLGAPSIGGPKETLVWAVKCLPNGDIVSGDSTGEVRFYDGKNYSLLQRISSHKADVLDLAVSRDGKTVFSGGMDQRTTVYTLSGSGPEKRWVESGHRRFHDHDVKTMATYESKGLSVLVSGGLDTHPILVPIRSFSTEHSRKLWWDREVRIWRVKKRDTSGELPKLVARLALKGEENITSASISEDGSILAISTVAEIKVFHLSLRKGETDRSLRVRKLDSPALPQEGGARLVQLSPNGRWLAIITHENGIFLARLTNEEDEPSRWRIVPRVVELQRLHRKLEYQNSLNGYWGSYDRIITRVALSNEVLVVSDLAGYLDSWVVEGNEDITAPEVDLPEKEKTSKDTSSDDDDDDEDEGASRPVIFFGQHWVYEFDILDGKMTDWSRRNPTSDFPAEFRGQRDRAMGCLWDINDTRQRLWLYGSNWLFMFDLATDFSDGSSGSDGVTNGGGGAESPLKKRKRGPAAEDDALRKHTSGAGSKMPTREIEGAGRKYRKITGTDAASWVELQQGQEASEEDDDDEADSAETAQYEGSNALAILRRGVSEGGDQTNDEADEGQLSALQRKSHWHTFKYRPVLGLVPISHDGGEGDAAAAKSGKAKSGAAPAAPLEVVLVERPTWDLDLPPKFVGVHER</sequence>
<feature type="compositionally biased region" description="Basic and acidic residues" evidence="1">
    <location>
        <begin position="590"/>
        <end position="601"/>
    </location>
</feature>
<feature type="compositionally biased region" description="Acidic residues" evidence="1">
    <location>
        <begin position="767"/>
        <end position="778"/>
    </location>
</feature>
<dbReference type="PANTHER" id="PTHR44163">
    <property type="entry name" value="U3 SMALL NUCLEOLAR RNA-ASSOCIATED PROTEIN 4 HOMOLOG"/>
    <property type="match status" value="1"/>
</dbReference>
<evidence type="ECO:0000256" key="1">
    <source>
        <dbReference type="SAM" id="MobiDB-lite"/>
    </source>
</evidence>
<reference evidence="2 3" key="1">
    <citation type="submission" date="2015-03" db="EMBL/GenBank/DDBJ databases">
        <authorList>
            <person name="Morales-Cruz A."/>
            <person name="Amrine K.C."/>
            <person name="Cantu D."/>
        </authorList>
    </citation>
    <scope>NUCLEOTIDE SEQUENCE [LARGE SCALE GENOMIC DNA]</scope>
    <source>
        <strain evidence="2">DS831</strain>
    </source>
</reference>
<dbReference type="InterPro" id="IPR001680">
    <property type="entry name" value="WD40_rpt"/>
</dbReference>
<protein>
    <submittedName>
        <fullName evidence="2">Putative small nucleolar ribonucleoprotein complex subunit</fullName>
    </submittedName>
</protein>
<dbReference type="PANTHER" id="PTHR44163:SF1">
    <property type="entry name" value="U3 SMALL NUCLEOLAR RNA-ASSOCIATED PROTEIN 4 HOMOLOG"/>
    <property type="match status" value="1"/>
</dbReference>
<dbReference type="EMBL" id="LAQI01000031">
    <property type="protein sequence ID" value="KKY26661.1"/>
    <property type="molecule type" value="Genomic_DNA"/>
</dbReference>
<dbReference type="SMART" id="SM00320">
    <property type="entry name" value="WD40"/>
    <property type="match status" value="7"/>
</dbReference>
<dbReference type="InterPro" id="IPR046351">
    <property type="entry name" value="UTP4"/>
</dbReference>
<dbReference type="Proteomes" id="UP000034182">
    <property type="component" value="Unassembled WGS sequence"/>
</dbReference>
<dbReference type="InterPro" id="IPR015943">
    <property type="entry name" value="WD40/YVTN_repeat-like_dom_sf"/>
</dbReference>
<feature type="region of interest" description="Disordered" evidence="1">
    <location>
        <begin position="692"/>
        <end position="745"/>
    </location>
</feature>
<reference evidence="2 3" key="2">
    <citation type="submission" date="2015-05" db="EMBL/GenBank/DDBJ databases">
        <title>Distinctive expansion of gene families associated with plant cell wall degradation and secondary metabolism in the genomes of grapevine trunk pathogens.</title>
        <authorList>
            <person name="Lawrence D.P."/>
            <person name="Travadon R."/>
            <person name="Rolshausen P.E."/>
            <person name="Baumgartner K."/>
        </authorList>
    </citation>
    <scope>NUCLEOTIDE SEQUENCE [LARGE SCALE GENOMIC DNA]</scope>
    <source>
        <strain evidence="2">DS831</strain>
    </source>
</reference>
<dbReference type="GO" id="GO:0030686">
    <property type="term" value="C:90S preribosome"/>
    <property type="evidence" value="ECO:0007669"/>
    <property type="project" value="InterPro"/>
</dbReference>